<dbReference type="Ensembl" id="ENSNFUT00015015107.1">
    <property type="protein sequence ID" value="ENSNFUP00015014393.1"/>
    <property type="gene ID" value="ENSNFUG00015006982.1"/>
</dbReference>
<dbReference type="GeneTree" id="ENSGT00940000163701"/>
<sequence length="165" mass="18765">MVLGQKRVELMAERPLTDWDSGLFDCFEDPGTCCYGFWCYPFLQCTVTGRFGENSCLPLCDMCYRLYFGSCWVPVIVPPVALTVRSLMRKEYGIKGSLVRDIMASCCCVWCSWCQMHRELKHRKKTPVIINTQHQTVVMQPAPILIAPSYSPPVDVVQKGDVQAQ</sequence>
<organism evidence="2 3">
    <name type="scientific">Nothobranchius furzeri</name>
    <name type="common">Turquoise killifish</name>
    <dbReference type="NCBI Taxonomy" id="105023"/>
    <lineage>
        <taxon>Eukaryota</taxon>
        <taxon>Metazoa</taxon>
        <taxon>Chordata</taxon>
        <taxon>Craniata</taxon>
        <taxon>Vertebrata</taxon>
        <taxon>Euteleostomi</taxon>
        <taxon>Actinopterygii</taxon>
        <taxon>Neopterygii</taxon>
        <taxon>Teleostei</taxon>
        <taxon>Neoteleostei</taxon>
        <taxon>Acanthomorphata</taxon>
        <taxon>Ovalentaria</taxon>
        <taxon>Atherinomorphae</taxon>
        <taxon>Cyprinodontiformes</taxon>
        <taxon>Nothobranchiidae</taxon>
        <taxon>Nothobranchius</taxon>
    </lineage>
</organism>
<dbReference type="AlphaFoldDB" id="A0A8C6L624"/>
<reference evidence="2" key="2">
    <citation type="submission" date="2025-08" db="UniProtKB">
        <authorList>
            <consortium name="Ensembl"/>
        </authorList>
    </citation>
    <scope>IDENTIFICATION</scope>
</reference>
<dbReference type="Proteomes" id="UP000694548">
    <property type="component" value="Chromosome sgr17"/>
</dbReference>
<dbReference type="InterPro" id="IPR006461">
    <property type="entry name" value="PLAC_motif_containing"/>
</dbReference>
<accession>A0A8C6L624</accession>
<dbReference type="NCBIfam" id="TIGR01571">
    <property type="entry name" value="A_thal_Cys_rich"/>
    <property type="match status" value="1"/>
</dbReference>
<name>A0A8C6L624_NOTFU</name>
<proteinExistence type="inferred from homology"/>
<dbReference type="PANTHER" id="PTHR15907">
    <property type="entry name" value="DUF614 FAMILY PROTEIN-RELATED"/>
    <property type="match status" value="1"/>
</dbReference>
<reference evidence="2" key="3">
    <citation type="submission" date="2025-09" db="UniProtKB">
        <authorList>
            <consortium name="Ensembl"/>
        </authorList>
    </citation>
    <scope>IDENTIFICATION</scope>
</reference>
<keyword evidence="3" id="KW-1185">Reference proteome</keyword>
<evidence type="ECO:0000256" key="1">
    <source>
        <dbReference type="ARBA" id="ARBA00009024"/>
    </source>
</evidence>
<evidence type="ECO:0000313" key="3">
    <source>
        <dbReference type="Proteomes" id="UP000694548"/>
    </source>
</evidence>
<comment type="similarity">
    <text evidence="1">Belongs to the cornifelin family.</text>
</comment>
<evidence type="ECO:0000313" key="2">
    <source>
        <dbReference type="Ensembl" id="ENSNFUP00015014393.1"/>
    </source>
</evidence>
<reference evidence="2" key="1">
    <citation type="submission" date="2014-08" db="EMBL/GenBank/DDBJ databases">
        <authorList>
            <person name="Senf B."/>
            <person name="Petzold A."/>
            <person name="Downie B.R."/>
            <person name="Koch P."/>
            <person name="Platzer M."/>
        </authorList>
    </citation>
    <scope>NUCLEOTIDE SEQUENCE [LARGE SCALE GENOMIC DNA]</scope>
    <source>
        <strain evidence="2">GRZ</strain>
    </source>
</reference>
<protein>
    <submittedName>
        <fullName evidence="2">Uncharacterized protein</fullName>
    </submittedName>
</protein>
<dbReference type="Pfam" id="PF04749">
    <property type="entry name" value="PLAC8"/>
    <property type="match status" value="1"/>
</dbReference>